<evidence type="ECO:0000313" key="2">
    <source>
        <dbReference type="EMBL" id="CCG04228.1"/>
    </source>
</evidence>
<dbReference type="eggNOG" id="COG0262">
    <property type="taxonomic scope" value="Bacteria"/>
</dbReference>
<dbReference type="HOGENOM" id="CLU_043966_4_2_11"/>
<protein>
    <submittedName>
        <fullName evidence="2">Putative Dihydrofolate reductase</fullName>
    </submittedName>
</protein>
<dbReference type="InterPro" id="IPR050765">
    <property type="entry name" value="Riboflavin_Biosynth_HTPR"/>
</dbReference>
<dbReference type="GO" id="GO:0008703">
    <property type="term" value="F:5-amino-6-(5-phosphoribosylamino)uracil reductase activity"/>
    <property type="evidence" value="ECO:0007669"/>
    <property type="project" value="InterPro"/>
</dbReference>
<gene>
    <name evidence="2" type="ordered locus">BLASA_3360</name>
</gene>
<keyword evidence="3" id="KW-1185">Reference proteome</keyword>
<sequence>MGAGGTALSGGARHRRAAARAAGRPRLSYPSGTLRGMDVSFTGSVFLGMSVDGFIARLDGDLSWLTGGGETGGGETGGAPDDGDGGDFGFAEFLSGIDALVMGRATYEFIAPFADWPYRGKPVHVLSTSLPAGADPRITVHRSLDEAVTALDAAGYRRVYVDGGRTVHAFLAAGLVADLTLSRIPVLIGTGLTPFGELAADVPLEHVGTRSFAGGMVQSTYRVRR</sequence>
<evidence type="ECO:0000313" key="3">
    <source>
        <dbReference type="Proteomes" id="UP000007517"/>
    </source>
</evidence>
<accession>H6RS34</accession>
<dbReference type="Proteomes" id="UP000007517">
    <property type="component" value="Chromosome"/>
</dbReference>
<dbReference type="STRING" id="1146883.BLASA_3360"/>
<organism evidence="2 3">
    <name type="scientific">Blastococcus saxobsidens (strain DD2)</name>
    <dbReference type="NCBI Taxonomy" id="1146883"/>
    <lineage>
        <taxon>Bacteria</taxon>
        <taxon>Bacillati</taxon>
        <taxon>Actinomycetota</taxon>
        <taxon>Actinomycetes</taxon>
        <taxon>Geodermatophilales</taxon>
        <taxon>Geodermatophilaceae</taxon>
        <taxon>Blastococcus</taxon>
    </lineage>
</organism>
<reference evidence="2 3" key="1">
    <citation type="journal article" date="2012" name="J. Bacteriol.">
        <title>Genome Sequence of Blastococcus saxobsidens DD2, a Stone-Inhabiting Bacterium.</title>
        <authorList>
            <person name="Chouaia B."/>
            <person name="Crotti E."/>
            <person name="Brusetti L."/>
            <person name="Daffonchio D."/>
            <person name="Essoussi I."/>
            <person name="Nouioui I."/>
            <person name="Sbissi I."/>
            <person name="Ghodhbane-Gtari F."/>
            <person name="Gtari M."/>
            <person name="Vacherie B."/>
            <person name="Barbe V."/>
            <person name="Medigue C."/>
            <person name="Gury J."/>
            <person name="Pujic P."/>
            <person name="Normand P."/>
        </authorList>
    </citation>
    <scope>NUCLEOTIDE SEQUENCE [LARGE SCALE GENOMIC DNA]</scope>
    <source>
        <strain evidence="2 3">DD2</strain>
    </source>
</reference>
<evidence type="ECO:0000259" key="1">
    <source>
        <dbReference type="Pfam" id="PF01872"/>
    </source>
</evidence>
<dbReference type="InterPro" id="IPR002734">
    <property type="entry name" value="RibDG_C"/>
</dbReference>
<name>H6RS34_BLASD</name>
<dbReference type="InterPro" id="IPR024072">
    <property type="entry name" value="DHFR-like_dom_sf"/>
</dbReference>
<dbReference type="PANTHER" id="PTHR38011">
    <property type="entry name" value="DIHYDROFOLATE REDUCTASE FAMILY PROTEIN (AFU_ORTHOLOGUE AFUA_8G06820)"/>
    <property type="match status" value="1"/>
</dbReference>
<dbReference type="Pfam" id="PF01872">
    <property type="entry name" value="RibD_C"/>
    <property type="match status" value="1"/>
</dbReference>
<proteinExistence type="predicted"/>
<dbReference type="Gene3D" id="3.40.430.10">
    <property type="entry name" value="Dihydrofolate Reductase, subunit A"/>
    <property type="match status" value="1"/>
</dbReference>
<dbReference type="KEGG" id="bsd:BLASA_3360"/>
<dbReference type="OrthoDB" id="195113at2"/>
<feature type="domain" description="Bacterial bifunctional deaminase-reductase C-terminal" evidence="1">
    <location>
        <begin position="46"/>
        <end position="217"/>
    </location>
</feature>
<dbReference type="SUPFAM" id="SSF53597">
    <property type="entry name" value="Dihydrofolate reductase-like"/>
    <property type="match status" value="1"/>
</dbReference>
<dbReference type="AlphaFoldDB" id="H6RS34"/>
<dbReference type="EMBL" id="FO117623">
    <property type="protein sequence ID" value="CCG04228.1"/>
    <property type="molecule type" value="Genomic_DNA"/>
</dbReference>
<reference evidence="3" key="2">
    <citation type="submission" date="2012-02" db="EMBL/GenBank/DDBJ databases">
        <title>Complete genome sequence of Blastococcus saxobsidens strain DD2.</title>
        <authorList>
            <person name="Genoscope."/>
        </authorList>
    </citation>
    <scope>NUCLEOTIDE SEQUENCE [LARGE SCALE GENOMIC DNA]</scope>
    <source>
        <strain evidence="3">DD2</strain>
    </source>
</reference>
<dbReference type="PANTHER" id="PTHR38011:SF11">
    <property type="entry name" value="2,5-DIAMINO-6-RIBOSYLAMINO-4(3H)-PYRIMIDINONE 5'-PHOSPHATE REDUCTASE"/>
    <property type="match status" value="1"/>
</dbReference>
<dbReference type="GO" id="GO:0009231">
    <property type="term" value="P:riboflavin biosynthetic process"/>
    <property type="evidence" value="ECO:0007669"/>
    <property type="project" value="InterPro"/>
</dbReference>